<comment type="subcellular location">
    <subcellularLocation>
        <location evidence="1">Endoplasmic reticulum membrane</location>
        <topology evidence="1">Multi-pass membrane protein</topology>
    </subcellularLocation>
</comment>
<proteinExistence type="inferred from homology"/>
<evidence type="ECO:0000313" key="12">
    <source>
        <dbReference type="Proteomes" id="UP001374579"/>
    </source>
</evidence>
<keyword evidence="12" id="KW-1185">Reference proteome</keyword>
<keyword evidence="5" id="KW-0256">Endoplasmic reticulum</keyword>
<feature type="transmembrane region" description="Helical" evidence="9">
    <location>
        <begin position="21"/>
        <end position="44"/>
    </location>
</feature>
<dbReference type="PANTHER" id="PTHR31204">
    <property type="entry name" value="SIGMA INTRACELLULAR RECEPTOR 2"/>
    <property type="match status" value="1"/>
</dbReference>
<evidence type="ECO:0000259" key="10">
    <source>
        <dbReference type="PROSITE" id="PS51751"/>
    </source>
</evidence>
<comment type="caution">
    <text evidence="11">The sequence shown here is derived from an EMBL/GenBank/DDBJ whole genome shotgun (WGS) entry which is preliminary data.</text>
</comment>
<keyword evidence="4 9" id="KW-0812">Transmembrane</keyword>
<dbReference type="GO" id="GO:0005789">
    <property type="term" value="C:endoplasmic reticulum membrane"/>
    <property type="evidence" value="ECO:0007669"/>
    <property type="project" value="UniProtKB-SubCell"/>
</dbReference>
<keyword evidence="6 9" id="KW-1133">Transmembrane helix</keyword>
<dbReference type="EMBL" id="JBAMIC010004070">
    <property type="protein sequence ID" value="KAK7087592.1"/>
    <property type="molecule type" value="Genomic_DNA"/>
</dbReference>
<accession>A0AAN9AIL1</accession>
<protein>
    <recommendedName>
        <fullName evidence="3">Sigma intracellular receptor 2</fullName>
    </recommendedName>
    <alternativeName>
        <fullName evidence="8">Transmembrane protein 97</fullName>
    </alternativeName>
</protein>
<feature type="domain" description="EXPERA" evidence="10">
    <location>
        <begin position="16"/>
        <end position="169"/>
    </location>
</feature>
<evidence type="ECO:0000313" key="11">
    <source>
        <dbReference type="EMBL" id="KAK7087592.1"/>
    </source>
</evidence>
<evidence type="ECO:0000256" key="1">
    <source>
        <dbReference type="ARBA" id="ARBA00004477"/>
    </source>
</evidence>
<reference evidence="11 12" key="1">
    <citation type="submission" date="2024-02" db="EMBL/GenBank/DDBJ databases">
        <title>Chromosome-scale genome assembly of the rough periwinkle Littorina saxatilis.</title>
        <authorList>
            <person name="De Jode A."/>
            <person name="Faria R."/>
            <person name="Formenti G."/>
            <person name="Sims Y."/>
            <person name="Smith T.P."/>
            <person name="Tracey A."/>
            <person name="Wood J.M.D."/>
            <person name="Zagrodzka Z.B."/>
            <person name="Johannesson K."/>
            <person name="Butlin R.K."/>
            <person name="Leder E.H."/>
        </authorList>
    </citation>
    <scope>NUCLEOTIDE SEQUENCE [LARGE SCALE GENOMIC DNA]</scope>
    <source>
        <strain evidence="11">Snail1</strain>
        <tissue evidence="11">Muscle</tissue>
    </source>
</reference>
<dbReference type="PIRSF" id="PIRSF031032">
    <property type="entry name" value="TMP_97_prd"/>
    <property type="match status" value="1"/>
</dbReference>
<dbReference type="Proteomes" id="UP001374579">
    <property type="component" value="Unassembled WGS sequence"/>
</dbReference>
<evidence type="ECO:0000256" key="7">
    <source>
        <dbReference type="ARBA" id="ARBA00023136"/>
    </source>
</evidence>
<evidence type="ECO:0000256" key="5">
    <source>
        <dbReference type="ARBA" id="ARBA00022824"/>
    </source>
</evidence>
<feature type="transmembrane region" description="Helical" evidence="9">
    <location>
        <begin position="152"/>
        <end position="173"/>
    </location>
</feature>
<sequence>MEVPARVEDYVPRSVLDKVFLGYYLFQIVSTIGLDMQGTLPAFIYPSWLRSLHSHHCETWHDPFLANTWKHPWYFSICMWEYFFHVPFYFVAAFAYYQRINGLDNLRWVRIPTIMYCTQTITATSGIMMMALMEDFSSYNSDHAPSGLFQRLQLAGIYGTFFTFCVFNVLDVLTEKDSSPQQVDNKKRE</sequence>
<evidence type="ECO:0000256" key="8">
    <source>
        <dbReference type="ARBA" id="ARBA00031073"/>
    </source>
</evidence>
<evidence type="ECO:0000256" key="4">
    <source>
        <dbReference type="ARBA" id="ARBA00022692"/>
    </source>
</evidence>
<feature type="transmembrane region" description="Helical" evidence="9">
    <location>
        <begin position="109"/>
        <end position="132"/>
    </location>
</feature>
<evidence type="ECO:0000256" key="6">
    <source>
        <dbReference type="ARBA" id="ARBA00022989"/>
    </source>
</evidence>
<comment type="similarity">
    <text evidence="2">Belongs to the TMEM97/sigma-2 receptor family.</text>
</comment>
<dbReference type="AlphaFoldDB" id="A0AAN9AIL1"/>
<keyword evidence="7 9" id="KW-0472">Membrane</keyword>
<dbReference type="InterPro" id="IPR051987">
    <property type="entry name" value="Sigma-2_receptor-like"/>
</dbReference>
<name>A0AAN9AIL1_9CAEN</name>
<feature type="transmembrane region" description="Helical" evidence="9">
    <location>
        <begin position="73"/>
        <end position="97"/>
    </location>
</feature>
<evidence type="ECO:0000256" key="9">
    <source>
        <dbReference type="PIRNR" id="PIRNR031032"/>
    </source>
</evidence>
<dbReference type="PANTHER" id="PTHR31204:SF1">
    <property type="entry name" value="SIGMA INTRACELLULAR RECEPTOR 2"/>
    <property type="match status" value="1"/>
</dbReference>
<evidence type="ECO:0000256" key="2">
    <source>
        <dbReference type="ARBA" id="ARBA00009096"/>
    </source>
</evidence>
<dbReference type="Pfam" id="PF05241">
    <property type="entry name" value="EBP"/>
    <property type="match status" value="1"/>
</dbReference>
<evidence type="ECO:0000256" key="3">
    <source>
        <dbReference type="ARBA" id="ARBA00018102"/>
    </source>
</evidence>
<dbReference type="InterPro" id="IPR016964">
    <property type="entry name" value="Sigma2_recept"/>
</dbReference>
<organism evidence="11 12">
    <name type="scientific">Littorina saxatilis</name>
    <dbReference type="NCBI Taxonomy" id="31220"/>
    <lineage>
        <taxon>Eukaryota</taxon>
        <taxon>Metazoa</taxon>
        <taxon>Spiralia</taxon>
        <taxon>Lophotrochozoa</taxon>
        <taxon>Mollusca</taxon>
        <taxon>Gastropoda</taxon>
        <taxon>Caenogastropoda</taxon>
        <taxon>Littorinimorpha</taxon>
        <taxon>Littorinoidea</taxon>
        <taxon>Littorinidae</taxon>
        <taxon>Littorina</taxon>
    </lineage>
</organism>
<dbReference type="PROSITE" id="PS51751">
    <property type="entry name" value="EXPERA"/>
    <property type="match status" value="1"/>
</dbReference>
<dbReference type="InterPro" id="IPR033118">
    <property type="entry name" value="EXPERA"/>
</dbReference>
<gene>
    <name evidence="11" type="ORF">V1264_021623</name>
</gene>